<organism evidence="1">
    <name type="scientific">Singulisphaera sp. Ch08</name>
    <dbReference type="NCBI Taxonomy" id="3120278"/>
    <lineage>
        <taxon>Bacteria</taxon>
        <taxon>Pseudomonadati</taxon>
        <taxon>Planctomycetota</taxon>
        <taxon>Planctomycetia</taxon>
        <taxon>Isosphaerales</taxon>
        <taxon>Isosphaeraceae</taxon>
        <taxon>Singulisphaera</taxon>
    </lineage>
</organism>
<dbReference type="AlphaFoldDB" id="A0AAU7CPI1"/>
<gene>
    <name evidence="1" type="ORF">V5E97_15330</name>
</gene>
<name>A0AAU7CPI1_9BACT</name>
<dbReference type="EMBL" id="CP155447">
    <property type="protein sequence ID" value="XBH07358.1"/>
    <property type="molecule type" value="Genomic_DNA"/>
</dbReference>
<dbReference type="Gene3D" id="3.40.50.12780">
    <property type="entry name" value="N-terminal domain of ligase-like"/>
    <property type="match status" value="1"/>
</dbReference>
<dbReference type="SUPFAM" id="SSF56801">
    <property type="entry name" value="Acetyl-CoA synthetase-like"/>
    <property type="match status" value="1"/>
</dbReference>
<accession>A0AAU7CPI1</accession>
<sequence length="478" mass="54000">MTPGQLALYHKLPYPLRVLAATARGHVLRQRRYGPESDQLVAEALERESWSAKRWDDWQRERLGLVLHRAATQVPYYRELWASRRRRGDHRSWDDLANWPLLEKGALRASPAAFVADDCDPRRMILEQTSGSTGTPLELWWNRAMVRSWYALFEARLRVWNGVSRHTRWAIVGGQVVASVKSRRPPFWVWNQALNQLYMSAFHLAPDLVADYLDALRRYRIRYLLGYTSALYELALGMLAEKRDDLGMTVILANAEPVFDYQRQAIEAAFRCPLRETYGMSEAVAAASECPAGRLHLWPEVGWLEVIGDEAGAEDGSGELVTTGLLNLDMPLIRYRVGDRGRLAASGGICPCGRTLPILDSVEGRVSDILYMADGRAVGRLDPALKSHLPVLETQIIQETPERIVVKLIPAADYTPEGGAMIVSQLQTRLGAVEIVLEPVDSIPRTANGKFQSVICKLTPEQKVFQRRSEFENLRMNQ</sequence>
<dbReference type="InterPro" id="IPR042099">
    <property type="entry name" value="ANL_N_sf"/>
</dbReference>
<dbReference type="InterPro" id="IPR053158">
    <property type="entry name" value="CapK_Type1_Caps_Biosynth"/>
</dbReference>
<dbReference type="PANTHER" id="PTHR36932">
    <property type="entry name" value="CAPSULAR POLYSACCHARIDE BIOSYNTHESIS PROTEIN"/>
    <property type="match status" value="1"/>
</dbReference>
<dbReference type="RefSeq" id="WP_406700195.1">
    <property type="nucleotide sequence ID" value="NZ_CP155447.1"/>
</dbReference>
<protein>
    <recommendedName>
        <fullName evidence="2">Phenylacetate--CoA ligase family protein</fullName>
    </recommendedName>
</protein>
<dbReference type="PANTHER" id="PTHR36932:SF1">
    <property type="entry name" value="CAPSULAR POLYSACCHARIDE BIOSYNTHESIS PROTEIN"/>
    <property type="match status" value="1"/>
</dbReference>
<evidence type="ECO:0008006" key="2">
    <source>
        <dbReference type="Google" id="ProtNLM"/>
    </source>
</evidence>
<evidence type="ECO:0000313" key="1">
    <source>
        <dbReference type="EMBL" id="XBH07358.1"/>
    </source>
</evidence>
<reference evidence="1" key="1">
    <citation type="submission" date="2024-05" db="EMBL/GenBank/DDBJ databases">
        <title>Planctomycetes of the genus Singulisphaera possess chitinolytic capabilities.</title>
        <authorList>
            <person name="Ivanova A."/>
        </authorList>
    </citation>
    <scope>NUCLEOTIDE SEQUENCE</scope>
    <source>
        <strain evidence="1">Ch08T</strain>
    </source>
</reference>
<proteinExistence type="predicted"/>